<evidence type="ECO:0000256" key="5">
    <source>
        <dbReference type="ARBA" id="ARBA00022917"/>
    </source>
</evidence>
<proteinExistence type="predicted"/>
<dbReference type="InterPro" id="IPR004161">
    <property type="entry name" value="EFTu-like_2"/>
</dbReference>
<evidence type="ECO:0000259" key="9">
    <source>
        <dbReference type="PROSITE" id="PS51722"/>
    </source>
</evidence>
<dbReference type="NCBIfam" id="TIGR00475">
    <property type="entry name" value="selB"/>
    <property type="match status" value="1"/>
</dbReference>
<keyword evidence="11" id="KW-1185">Reference proteome</keyword>
<dbReference type="SUPFAM" id="SSF50447">
    <property type="entry name" value="Translation proteins"/>
    <property type="match status" value="1"/>
</dbReference>
<evidence type="ECO:0000256" key="1">
    <source>
        <dbReference type="ARBA" id="ARBA00004496"/>
    </source>
</evidence>
<comment type="subcellular location">
    <subcellularLocation>
        <location evidence="1">Cytoplasm</location>
    </subcellularLocation>
</comment>
<dbReference type="Pfam" id="PF00009">
    <property type="entry name" value="GTP_EFTU"/>
    <property type="match status" value="1"/>
</dbReference>
<dbReference type="SUPFAM" id="SSF52540">
    <property type="entry name" value="P-loop containing nucleoside triphosphate hydrolases"/>
    <property type="match status" value="1"/>
</dbReference>
<keyword evidence="3" id="KW-0963">Cytoplasm</keyword>
<dbReference type="Gene3D" id="2.40.30.10">
    <property type="entry name" value="Translation factors"/>
    <property type="match status" value="1"/>
</dbReference>
<evidence type="ECO:0000256" key="2">
    <source>
        <dbReference type="ARBA" id="ARBA00015953"/>
    </source>
</evidence>
<dbReference type="InterPro" id="IPR050055">
    <property type="entry name" value="EF-Tu_GTPase"/>
</dbReference>
<feature type="domain" description="Tr-type G" evidence="9">
    <location>
        <begin position="1"/>
        <end position="173"/>
    </location>
</feature>
<dbReference type="InterPro" id="IPR009000">
    <property type="entry name" value="Transl_B-barrel_sf"/>
</dbReference>
<accession>A0ABV8QG12</accession>
<dbReference type="SUPFAM" id="SSF50465">
    <property type="entry name" value="EF-Tu/eEF-1alpha/eIF2-gamma C-terminal domain"/>
    <property type="match status" value="1"/>
</dbReference>
<keyword evidence="6" id="KW-0342">GTP-binding</keyword>
<dbReference type="CDD" id="cd03696">
    <property type="entry name" value="SelB_II"/>
    <property type="match status" value="1"/>
</dbReference>
<dbReference type="EMBL" id="JBHSDI010000012">
    <property type="protein sequence ID" value="MFC4259251.1"/>
    <property type="molecule type" value="Genomic_DNA"/>
</dbReference>
<keyword evidence="10" id="KW-0251">Elongation factor</keyword>
<dbReference type="Pfam" id="PF09107">
    <property type="entry name" value="WHD_3rd_SelB"/>
    <property type="match status" value="1"/>
</dbReference>
<evidence type="ECO:0000256" key="7">
    <source>
        <dbReference type="ARBA" id="ARBA00025526"/>
    </source>
</evidence>
<dbReference type="PRINTS" id="PR00315">
    <property type="entry name" value="ELONGATNFCT"/>
</dbReference>
<keyword evidence="4" id="KW-0547">Nucleotide-binding</keyword>
<dbReference type="InterPro" id="IPR000795">
    <property type="entry name" value="T_Tr_GTP-bd_dom"/>
</dbReference>
<evidence type="ECO:0000256" key="3">
    <source>
        <dbReference type="ARBA" id="ARBA00022490"/>
    </source>
</evidence>
<organism evidence="10 11">
    <name type="scientific">Marinobacter lacisalsi</name>
    <dbReference type="NCBI Taxonomy" id="475979"/>
    <lineage>
        <taxon>Bacteria</taxon>
        <taxon>Pseudomonadati</taxon>
        <taxon>Pseudomonadota</taxon>
        <taxon>Gammaproteobacteria</taxon>
        <taxon>Pseudomonadales</taxon>
        <taxon>Marinobacteraceae</taxon>
        <taxon>Marinobacter</taxon>
    </lineage>
</organism>
<dbReference type="Proteomes" id="UP001595798">
    <property type="component" value="Unassembled WGS sequence"/>
</dbReference>
<dbReference type="Pfam" id="PF25461">
    <property type="entry name" value="Beta-barrel_SelB"/>
    <property type="match status" value="1"/>
</dbReference>
<dbReference type="Pfam" id="PF03144">
    <property type="entry name" value="GTP_EFTU_D2"/>
    <property type="match status" value="1"/>
</dbReference>
<dbReference type="Gene3D" id="1.10.10.10">
    <property type="entry name" value="Winged helix-like DNA-binding domain superfamily/Winged helix DNA-binding domain"/>
    <property type="match status" value="1"/>
</dbReference>
<dbReference type="InterPro" id="IPR036390">
    <property type="entry name" value="WH_DNA-bd_sf"/>
</dbReference>
<evidence type="ECO:0000313" key="11">
    <source>
        <dbReference type="Proteomes" id="UP001595798"/>
    </source>
</evidence>
<dbReference type="GO" id="GO:0003746">
    <property type="term" value="F:translation elongation factor activity"/>
    <property type="evidence" value="ECO:0007669"/>
    <property type="project" value="UniProtKB-KW"/>
</dbReference>
<evidence type="ECO:0000256" key="4">
    <source>
        <dbReference type="ARBA" id="ARBA00022741"/>
    </source>
</evidence>
<comment type="caution">
    <text evidence="10">The sequence shown here is derived from an EMBL/GenBank/DDBJ whole genome shotgun (WGS) entry which is preliminary data.</text>
</comment>
<evidence type="ECO:0000256" key="6">
    <source>
        <dbReference type="ARBA" id="ARBA00023134"/>
    </source>
</evidence>
<dbReference type="Gene3D" id="3.40.50.300">
    <property type="entry name" value="P-loop containing nucleotide triphosphate hydrolases"/>
    <property type="match status" value="1"/>
</dbReference>
<evidence type="ECO:0000313" key="10">
    <source>
        <dbReference type="EMBL" id="MFC4259251.1"/>
    </source>
</evidence>
<keyword evidence="5" id="KW-0648">Protein biosynthesis</keyword>
<sequence>MIIATAGHVDHGKTTLIKALTGEDTDRLAEEKRRGLTIDLGFAWTRTEQGHWLGFVDVPGHEKFIRNMVAGVAAVDAVMLVVAADDGPMPQTREHLAILDLLGASEGLVVLTRTDRVDGRRLEEVRAEVSQMLADTGLAEAPVFPVSGISGEGVPALSKWLASRAIEHERQPEPPAAGVRLVVDRSFSVKGSGCVVTGTLLDGPLCREDTLMMSPAGIPLRVRGLQVHGESVDRVRAGQRCAVNLAGDISRDSIQRGDWLVAPWLHQPTDRLDVALNLSQEARLHRGTFQVHIGAAARSARVVMLAPATPDAPALAQLMLEHPVQACTDDRLILRDPALNSTIGGGRVVDPFGLRRGRSADSRTGLLAALSASRDVTGRLNARLQAQSQGVDLDPFARANNLTDDRLDELLGRLRPMVIRAGSLRLAFAADHWTRWQSRLLERLDKWHLDCPEQIGPTEAELTRLTGPQLDQRVRHRLLQGLIDQGEVCRSGFRLRRPAHWPRLDSTDKALLERVLGQLEGTGLKPPIAGELAEALGLTRDDMLAFLERMDRLGQLVAVAPNRFYRPEMVTELAAIAVELAENSPTGAFDARAYRDRSGIGRRLTVSVLEYLDRAGVTAFINEERRLQPAYRQRKAVTVPGNDEKGYTADT</sequence>
<dbReference type="InterPro" id="IPR009001">
    <property type="entry name" value="Transl_elong_EF1A/Init_IF2_C"/>
</dbReference>
<dbReference type="InterPro" id="IPR004535">
    <property type="entry name" value="Transl_elong_SelB"/>
</dbReference>
<protein>
    <recommendedName>
        <fullName evidence="2">Selenocysteine-specific elongation factor</fullName>
    </recommendedName>
    <alternativeName>
        <fullName evidence="8">SelB translation factor</fullName>
    </alternativeName>
</protein>
<dbReference type="InterPro" id="IPR057335">
    <property type="entry name" value="Beta-barrel_SelB"/>
</dbReference>
<evidence type="ECO:0000256" key="8">
    <source>
        <dbReference type="ARBA" id="ARBA00031615"/>
    </source>
</evidence>
<dbReference type="PANTHER" id="PTHR43721:SF22">
    <property type="entry name" value="ELONGATION FACTOR TU, MITOCHONDRIAL"/>
    <property type="match status" value="1"/>
</dbReference>
<dbReference type="RefSeq" id="WP_379886799.1">
    <property type="nucleotide sequence ID" value="NZ_JBHSDI010000012.1"/>
</dbReference>
<dbReference type="InterPro" id="IPR027417">
    <property type="entry name" value="P-loop_NTPase"/>
</dbReference>
<dbReference type="CDD" id="cd04171">
    <property type="entry name" value="SelB"/>
    <property type="match status" value="1"/>
</dbReference>
<dbReference type="PANTHER" id="PTHR43721">
    <property type="entry name" value="ELONGATION FACTOR TU-RELATED"/>
    <property type="match status" value="1"/>
</dbReference>
<gene>
    <name evidence="10" type="primary">selB</name>
    <name evidence="10" type="ORF">ACFOZ5_09450</name>
</gene>
<dbReference type="InterPro" id="IPR015191">
    <property type="entry name" value="SelB_WHD4"/>
</dbReference>
<comment type="function">
    <text evidence="7">Translation factor necessary for the incorporation of selenocysteine into proteins. It probably replaces EF-Tu for the insertion of selenocysteine directed by the UGA codon. SelB binds GTP and GDP.</text>
</comment>
<name>A0ABV8QG12_9GAMM</name>
<dbReference type="Gene3D" id="1.10.10.2770">
    <property type="match status" value="1"/>
</dbReference>
<reference evidence="11" key="1">
    <citation type="journal article" date="2019" name="Int. J. Syst. Evol. Microbiol.">
        <title>The Global Catalogue of Microorganisms (GCM) 10K type strain sequencing project: providing services to taxonomists for standard genome sequencing and annotation.</title>
        <authorList>
            <consortium name="The Broad Institute Genomics Platform"/>
            <consortium name="The Broad Institute Genome Sequencing Center for Infectious Disease"/>
            <person name="Wu L."/>
            <person name="Ma J."/>
        </authorList>
    </citation>
    <scope>NUCLEOTIDE SEQUENCE [LARGE SCALE GENOMIC DNA]</scope>
    <source>
        <strain evidence="11">CECT 7297</strain>
    </source>
</reference>
<dbReference type="SUPFAM" id="SSF46785">
    <property type="entry name" value="Winged helix' DNA-binding domain"/>
    <property type="match status" value="3"/>
</dbReference>
<dbReference type="PROSITE" id="PS51722">
    <property type="entry name" value="G_TR_2"/>
    <property type="match status" value="1"/>
</dbReference>
<dbReference type="InterPro" id="IPR036388">
    <property type="entry name" value="WH-like_DNA-bd_sf"/>
</dbReference>